<reference evidence="3 4" key="1">
    <citation type="submission" date="2016-10" db="EMBL/GenBank/DDBJ databases">
        <authorList>
            <person name="de Groot N.N."/>
        </authorList>
    </citation>
    <scope>NUCLEOTIDE SEQUENCE [LARGE SCALE GENOMIC DNA]</scope>
    <source>
        <strain evidence="3 4">CGMCC 1.10959</strain>
    </source>
</reference>
<gene>
    <name evidence="3" type="ORF">SAMN05216236_14913</name>
</gene>
<dbReference type="InterPro" id="IPR036249">
    <property type="entry name" value="Thioredoxin-like_sf"/>
</dbReference>
<dbReference type="InterPro" id="IPR004045">
    <property type="entry name" value="Glutathione_S-Trfase_N"/>
</dbReference>
<dbReference type="InterPro" id="IPR036282">
    <property type="entry name" value="Glutathione-S-Trfase_C_sf"/>
</dbReference>
<dbReference type="SFLD" id="SFLDG00358">
    <property type="entry name" value="Main_(cytGST)"/>
    <property type="match status" value="1"/>
</dbReference>
<dbReference type="Gene3D" id="1.20.1050.10">
    <property type="match status" value="1"/>
</dbReference>
<sequence length="219" mass="23715">MRRLVGLAPEETARPAVRRRERQRFSSGRAAACKGIAYDQVPVNVLAGETRQPEHLARHPFGKVPVLDIDGMRLRETEAIARYLEARNPDQAMWPADPKRRAKADETAALIGNYGYGAIIGFVAYHLFPDLVGGKNEDARRQNLDAAVRLAGLVIENRGGSLWLAGDAPGYADYLLGPLVAYATMTEDGGALMAVPGMSDWWTQLAADAAFTATAPNLG</sequence>
<dbReference type="eggNOG" id="COG0625">
    <property type="taxonomic scope" value="Bacteria"/>
</dbReference>
<evidence type="ECO:0000313" key="4">
    <source>
        <dbReference type="Proteomes" id="UP000182466"/>
    </source>
</evidence>
<dbReference type="SFLD" id="SFLDS00019">
    <property type="entry name" value="Glutathione_Transferase_(cytos"/>
    <property type="match status" value="1"/>
</dbReference>
<dbReference type="PANTHER" id="PTHR43968">
    <property type="match status" value="1"/>
</dbReference>
<organism evidence="3 4">
    <name type="scientific">Sedimentitalea nanhaiensis</name>
    <dbReference type="NCBI Taxonomy" id="999627"/>
    <lineage>
        <taxon>Bacteria</taxon>
        <taxon>Pseudomonadati</taxon>
        <taxon>Pseudomonadota</taxon>
        <taxon>Alphaproteobacteria</taxon>
        <taxon>Rhodobacterales</taxon>
        <taxon>Paracoccaceae</taxon>
        <taxon>Sedimentitalea</taxon>
    </lineage>
</organism>
<dbReference type="STRING" id="999627.SAMN05216236_14913"/>
<protein>
    <submittedName>
        <fullName evidence="3">Glutathione S-transferase</fullName>
    </submittedName>
</protein>
<dbReference type="PANTHER" id="PTHR43968:SF6">
    <property type="entry name" value="GLUTATHIONE S-TRANSFERASE OMEGA"/>
    <property type="match status" value="1"/>
</dbReference>
<evidence type="ECO:0000259" key="2">
    <source>
        <dbReference type="PROSITE" id="PS50405"/>
    </source>
</evidence>
<evidence type="ECO:0000259" key="1">
    <source>
        <dbReference type="PROSITE" id="PS50404"/>
    </source>
</evidence>
<dbReference type="PROSITE" id="PS50404">
    <property type="entry name" value="GST_NTER"/>
    <property type="match status" value="1"/>
</dbReference>
<feature type="domain" description="GST N-terminal" evidence="1">
    <location>
        <begin position="30"/>
        <end position="92"/>
    </location>
</feature>
<dbReference type="SUPFAM" id="SSF47616">
    <property type="entry name" value="GST C-terminal domain-like"/>
    <property type="match status" value="1"/>
</dbReference>
<feature type="domain" description="GST C-terminal" evidence="2">
    <location>
        <begin position="97"/>
        <end position="219"/>
    </location>
</feature>
<accession>A0A1I7E7X7</accession>
<dbReference type="Proteomes" id="UP000182466">
    <property type="component" value="Unassembled WGS sequence"/>
</dbReference>
<dbReference type="GO" id="GO:0005737">
    <property type="term" value="C:cytoplasm"/>
    <property type="evidence" value="ECO:0007669"/>
    <property type="project" value="TreeGrafter"/>
</dbReference>
<dbReference type="SUPFAM" id="SSF52833">
    <property type="entry name" value="Thioredoxin-like"/>
    <property type="match status" value="1"/>
</dbReference>
<keyword evidence="4" id="KW-1185">Reference proteome</keyword>
<dbReference type="AlphaFoldDB" id="A0A1I7E7X7"/>
<dbReference type="CDD" id="cd00299">
    <property type="entry name" value="GST_C_family"/>
    <property type="match status" value="1"/>
</dbReference>
<dbReference type="GO" id="GO:0016740">
    <property type="term" value="F:transferase activity"/>
    <property type="evidence" value="ECO:0007669"/>
    <property type="project" value="UniProtKB-KW"/>
</dbReference>
<dbReference type="Gene3D" id="3.40.30.10">
    <property type="entry name" value="Glutaredoxin"/>
    <property type="match status" value="1"/>
</dbReference>
<name>A0A1I7E7X7_9RHOB</name>
<dbReference type="EMBL" id="FPAW01000049">
    <property type="protein sequence ID" value="SFU20057.1"/>
    <property type="molecule type" value="Genomic_DNA"/>
</dbReference>
<dbReference type="RefSeq" id="WP_081710583.1">
    <property type="nucleotide sequence ID" value="NZ_FPAW01000049.1"/>
</dbReference>
<keyword evidence="3" id="KW-0808">Transferase</keyword>
<dbReference type="PROSITE" id="PS50405">
    <property type="entry name" value="GST_CTER"/>
    <property type="match status" value="1"/>
</dbReference>
<dbReference type="InterPro" id="IPR010987">
    <property type="entry name" value="Glutathione-S-Trfase_C-like"/>
</dbReference>
<dbReference type="InterPro" id="IPR050983">
    <property type="entry name" value="GST_Omega/HSP26"/>
</dbReference>
<dbReference type="OrthoDB" id="509852at2"/>
<evidence type="ECO:0000313" key="3">
    <source>
        <dbReference type="EMBL" id="SFU20057.1"/>
    </source>
</evidence>
<dbReference type="InterPro" id="IPR040079">
    <property type="entry name" value="Glutathione_S-Trfase"/>
</dbReference>
<dbReference type="Pfam" id="PF02798">
    <property type="entry name" value="GST_N"/>
    <property type="match status" value="1"/>
</dbReference>
<proteinExistence type="predicted"/>